<organism evidence="1 2">
    <name type="scientific">Vigna angularis var. angularis</name>
    <dbReference type="NCBI Taxonomy" id="157739"/>
    <lineage>
        <taxon>Eukaryota</taxon>
        <taxon>Viridiplantae</taxon>
        <taxon>Streptophyta</taxon>
        <taxon>Embryophyta</taxon>
        <taxon>Tracheophyta</taxon>
        <taxon>Spermatophyta</taxon>
        <taxon>Magnoliopsida</taxon>
        <taxon>eudicotyledons</taxon>
        <taxon>Gunneridae</taxon>
        <taxon>Pentapetalae</taxon>
        <taxon>rosids</taxon>
        <taxon>fabids</taxon>
        <taxon>Fabales</taxon>
        <taxon>Fabaceae</taxon>
        <taxon>Papilionoideae</taxon>
        <taxon>50 kb inversion clade</taxon>
        <taxon>NPAAA clade</taxon>
        <taxon>indigoferoid/millettioid clade</taxon>
        <taxon>Phaseoleae</taxon>
        <taxon>Vigna</taxon>
    </lineage>
</organism>
<dbReference type="Proteomes" id="UP000291084">
    <property type="component" value="Chromosome 3"/>
</dbReference>
<gene>
    <name evidence="1" type="primary">Vigan.03G166200</name>
    <name evidence="1" type="ORF">VIGAN_03166200</name>
</gene>
<evidence type="ECO:0000313" key="1">
    <source>
        <dbReference type="EMBL" id="BAT81792.1"/>
    </source>
</evidence>
<protein>
    <submittedName>
        <fullName evidence="1">Uncharacterized protein</fullName>
    </submittedName>
</protein>
<feature type="non-terminal residue" evidence="1">
    <location>
        <position position="107"/>
    </location>
</feature>
<dbReference type="AlphaFoldDB" id="A0A0S3RMG3"/>
<accession>A0A0S3RMG3</accession>
<reference evidence="1 2" key="1">
    <citation type="journal article" date="2015" name="Sci. Rep.">
        <title>The power of single molecule real-time sequencing technology in the de novo assembly of a eukaryotic genome.</title>
        <authorList>
            <person name="Sakai H."/>
            <person name="Naito K."/>
            <person name="Ogiso-Tanaka E."/>
            <person name="Takahashi Y."/>
            <person name="Iseki K."/>
            <person name="Muto C."/>
            <person name="Satou K."/>
            <person name="Teruya K."/>
            <person name="Shiroma A."/>
            <person name="Shimoji M."/>
            <person name="Hirano T."/>
            <person name="Itoh T."/>
            <person name="Kaga A."/>
            <person name="Tomooka N."/>
        </authorList>
    </citation>
    <scope>NUCLEOTIDE SEQUENCE [LARGE SCALE GENOMIC DNA]</scope>
    <source>
        <strain evidence="2">cv. Shumari</strain>
    </source>
</reference>
<dbReference type="EMBL" id="AP015036">
    <property type="protein sequence ID" value="BAT81792.1"/>
    <property type="molecule type" value="Genomic_DNA"/>
</dbReference>
<evidence type="ECO:0000313" key="2">
    <source>
        <dbReference type="Proteomes" id="UP000291084"/>
    </source>
</evidence>
<sequence>MCFHYSSHCNSVKTCLSLGKLSSQENVQSKSLTQDVTVQLSKCRSSSVRGAPFCDSTSHAPTKVAAAPAPGRDTSFQHTVLHSQAKCFILSVTLHLCGCVGWMLDHF</sequence>
<name>A0A0S3RMG3_PHAAN</name>
<keyword evidence="2" id="KW-1185">Reference proteome</keyword>
<proteinExistence type="predicted"/>